<dbReference type="Proteomes" id="UP000320338">
    <property type="component" value="Unassembled WGS sequence"/>
</dbReference>
<accession>A0A4Y3WSL7</accession>
<keyword evidence="1" id="KW-1133">Transmembrane helix</keyword>
<evidence type="ECO:0000256" key="1">
    <source>
        <dbReference type="SAM" id="Phobius"/>
    </source>
</evidence>
<dbReference type="InterPro" id="IPR016024">
    <property type="entry name" value="ARM-type_fold"/>
</dbReference>
<keyword evidence="3" id="KW-1185">Reference proteome</keyword>
<dbReference type="AlphaFoldDB" id="A0A4Y3WSL7"/>
<comment type="caution">
    <text evidence="2">The sequence shown here is derived from an EMBL/GenBank/DDBJ whole genome shotgun (WGS) entry which is preliminary data.</text>
</comment>
<keyword evidence="1" id="KW-0472">Membrane</keyword>
<sequence length="836" mass="84764">MAETQTIGRVGVKVTPELRTFARDARAGITSALRNLRVEVPILPDTDRLRQGLETAVRQASAGVVAQVRVQWVPAAAVLRAELQRLADAAARGVRADIEVSADASGLRNAMRALTGSSGGGGPGRVLAGLSRSFSVLTRSVAGLAAAGSAVQVIGGLSAALAQLAPIALALPGLLLGVGAAFAAVKIGLSGVGEAIKTGDLSGLAGPAAESVTALRSLKPALDDLKSSVQGALFEGLAGPLREAGTTLLPILKTGLTGISTEFNGIAKSALAATQSPFFQDDLTQILGNTAGMLGNMRDSLGNLLSGFVGLGGVGSTYLPALGNAIDNVASKFKAWVDQGVEDGSIKAMIDGAIQGFNDLGAVLGNIGSSIGSVFSGLQAGMGGAGLLSNLVALTDQVARFMETAAAQDALRSLGELMATAGTAVREILGAALQALAPIVSALAPLISAFATALSSALVPILESVGPPIARLVEAFANGLAPILPLLASAFAQLGPIVGTLIDALVPVVSMLAETMLPVFEMLLPLVVDIADALGSALATAIQSVAPFIPPLVQAVSDVLAAVLPLIPKILELAQIVFPLLVGIIGSVVVPAIQLIAGIITNVLVPVVSGVIDVILFLARIFTMSWSDIDAVVRDGVAIVSGLLGQMIDFVGTIPSRVVSVLGNLGSLLVNSGRAMIDGFVTGIRNAIGSAISAVSGFIGRIRNLFPFSPAKDGPLSGRGYVTHSGKALTRDFAKSLRKGAAVVQRAAAGVVSGVESEFAGVPLAIGAIDAAVDRMKRVDMNSDIRASVTSDDFGIDYDRLADSVVNGLTGSTLNVEGNGMAKIVNKSNTRKARRR</sequence>
<feature type="transmembrane region" description="Helical" evidence="1">
    <location>
        <begin position="603"/>
        <end position="622"/>
    </location>
</feature>
<reference evidence="2 3" key="1">
    <citation type="submission" date="2019-06" db="EMBL/GenBank/DDBJ databases">
        <title>Whole genome shotgun sequence of Pseudonocardia hydrocarbonoxydans NBRC 14498.</title>
        <authorList>
            <person name="Hosoyama A."/>
            <person name="Uohara A."/>
            <person name="Ohji S."/>
            <person name="Ichikawa N."/>
        </authorList>
    </citation>
    <scope>NUCLEOTIDE SEQUENCE [LARGE SCALE GENOMIC DNA]</scope>
    <source>
        <strain evidence="2 3">NBRC 14498</strain>
    </source>
</reference>
<feature type="transmembrane region" description="Helical" evidence="1">
    <location>
        <begin position="576"/>
        <end position="597"/>
    </location>
</feature>
<evidence type="ECO:0000313" key="3">
    <source>
        <dbReference type="Proteomes" id="UP000320338"/>
    </source>
</evidence>
<dbReference type="EMBL" id="BJNG01000037">
    <property type="protein sequence ID" value="GEC21862.1"/>
    <property type="molecule type" value="Genomic_DNA"/>
</dbReference>
<keyword evidence="1" id="KW-0812">Transmembrane</keyword>
<feature type="transmembrane region" description="Helical" evidence="1">
    <location>
        <begin position="436"/>
        <end position="462"/>
    </location>
</feature>
<protein>
    <recommendedName>
        <fullName evidence="4">Tape measure protein</fullName>
    </recommendedName>
</protein>
<evidence type="ECO:0000313" key="2">
    <source>
        <dbReference type="EMBL" id="GEC21862.1"/>
    </source>
</evidence>
<dbReference type="SUPFAM" id="SSF48371">
    <property type="entry name" value="ARM repeat"/>
    <property type="match status" value="1"/>
</dbReference>
<feature type="transmembrane region" description="Helical" evidence="1">
    <location>
        <begin position="167"/>
        <end position="189"/>
    </location>
</feature>
<feature type="transmembrane region" description="Helical" evidence="1">
    <location>
        <begin position="482"/>
        <end position="510"/>
    </location>
</feature>
<feature type="transmembrane region" description="Helical" evidence="1">
    <location>
        <begin position="141"/>
        <end position="161"/>
    </location>
</feature>
<proteinExistence type="predicted"/>
<evidence type="ECO:0008006" key="4">
    <source>
        <dbReference type="Google" id="ProtNLM"/>
    </source>
</evidence>
<name>A0A4Y3WSL7_9PSEU</name>
<organism evidence="2 3">
    <name type="scientific">Pseudonocardia hydrocarbonoxydans</name>
    <dbReference type="NCBI Taxonomy" id="76726"/>
    <lineage>
        <taxon>Bacteria</taxon>
        <taxon>Bacillati</taxon>
        <taxon>Actinomycetota</taxon>
        <taxon>Actinomycetes</taxon>
        <taxon>Pseudonocardiales</taxon>
        <taxon>Pseudonocardiaceae</taxon>
        <taxon>Pseudonocardia</taxon>
    </lineage>
</organism>
<gene>
    <name evidence="2" type="ORF">PHY01_41450</name>
</gene>